<proteinExistence type="predicted"/>
<dbReference type="EMBL" id="CP014687">
    <property type="protein sequence ID" value="AQT04479.1"/>
    <property type="molecule type" value="Genomic_DNA"/>
</dbReference>
<dbReference type="SUPFAM" id="SSF53474">
    <property type="entry name" value="alpha/beta-Hydrolases"/>
    <property type="match status" value="1"/>
</dbReference>
<feature type="region of interest" description="Disordered" evidence="1">
    <location>
        <begin position="1"/>
        <end position="35"/>
    </location>
</feature>
<evidence type="ECO:0008006" key="4">
    <source>
        <dbReference type="Google" id="ProtNLM"/>
    </source>
</evidence>
<protein>
    <recommendedName>
        <fullName evidence="4">Alpha/beta hydrolase</fullName>
    </recommendedName>
</protein>
<dbReference type="AlphaFoldDB" id="A0A1U9LDL0"/>
<organism evidence="2 3">
    <name type="scientific">Acetobacter persici</name>
    <dbReference type="NCBI Taxonomy" id="1076596"/>
    <lineage>
        <taxon>Bacteria</taxon>
        <taxon>Pseudomonadati</taxon>
        <taxon>Pseudomonadota</taxon>
        <taxon>Alphaproteobacteria</taxon>
        <taxon>Acetobacterales</taxon>
        <taxon>Acetobacteraceae</taxon>
        <taxon>Acetobacter</taxon>
    </lineage>
</organism>
<dbReference type="Proteomes" id="UP000189055">
    <property type="component" value="Chromosome"/>
</dbReference>
<evidence type="ECO:0000313" key="2">
    <source>
        <dbReference type="EMBL" id="AQT04479.1"/>
    </source>
</evidence>
<evidence type="ECO:0000256" key="1">
    <source>
        <dbReference type="SAM" id="MobiDB-lite"/>
    </source>
</evidence>
<evidence type="ECO:0000313" key="3">
    <source>
        <dbReference type="Proteomes" id="UP000189055"/>
    </source>
</evidence>
<feature type="compositionally biased region" description="Low complexity" evidence="1">
    <location>
        <begin position="24"/>
        <end position="35"/>
    </location>
</feature>
<dbReference type="STRING" id="1076596.A0U91_05270"/>
<dbReference type="KEGG" id="aper:A0U91_05270"/>
<dbReference type="InterPro" id="IPR029058">
    <property type="entry name" value="AB_hydrolase_fold"/>
</dbReference>
<accession>A0A1U9LDL0</accession>
<dbReference type="Gene3D" id="3.40.50.1820">
    <property type="entry name" value="alpha/beta hydrolase"/>
    <property type="match status" value="1"/>
</dbReference>
<gene>
    <name evidence="2" type="ORF">A0U91_05270</name>
</gene>
<sequence>MAAKGAAATERHKNGGPGRRAKVSRMPPRSRGPRPATGLSYAAILFLLALTPAARSYAASARPDEPQDTLPDQTPQSMFVDLTPAPGVTQRILVLAPPHPRATLILLPGGTGDIGIARNGALHHTQNFLLRMRAEWVAHGYAVIIPDALTHNSPQAHNSPQTHTSLRAHTSLRGTRSSPAYGELVVSLARYARTQHAIPVFLVGTSQGTIAATNGAARASAGLIAGLVLTETVALPGHLSTETVFDAHPQNVRVPVLIIANQEDACPVASPRMATQIAQAMTHAPEVRLLSVSGGPEHAAKPCSSRSAHGYEGMETSVSRMILSWLQAHGA</sequence>
<name>A0A1U9LDL0_9PROT</name>
<reference evidence="2 3" key="1">
    <citation type="submission" date="2016-03" db="EMBL/GenBank/DDBJ databases">
        <title>Acetic acid bacteria sequencing.</title>
        <authorList>
            <person name="Brandt J."/>
            <person name="Jakob F."/>
            <person name="Vogel R.F."/>
        </authorList>
    </citation>
    <scope>NUCLEOTIDE SEQUENCE [LARGE SCALE GENOMIC DNA]</scope>
    <source>
        <strain evidence="2 3">TMW2.1084</strain>
    </source>
</reference>